<reference evidence="2 3" key="1">
    <citation type="submission" date="2019-07" db="EMBL/GenBank/DDBJ databases">
        <title>Draft genome sequences of 15 bacterial species constituting the stable defined intestinal microbiota of the GM15 gnotobiotic mouse model.</title>
        <authorList>
            <person name="Elie C."/>
            <person name="Mathieu A."/>
            <person name="Saliou A."/>
            <person name="Darnaud M."/>
            <person name="Leulier F."/>
            <person name="Tamellini A."/>
        </authorList>
    </citation>
    <scope>NUCLEOTIDE SEQUENCE [LARGE SCALE GENOMIC DNA]</scope>
    <source>
        <strain evidence="3">ASF 502</strain>
    </source>
</reference>
<evidence type="ECO:0000259" key="1">
    <source>
        <dbReference type="PROSITE" id="PS50943"/>
    </source>
</evidence>
<dbReference type="Pfam" id="PF12844">
    <property type="entry name" value="HTH_19"/>
    <property type="match status" value="1"/>
</dbReference>
<dbReference type="AlphaFoldDB" id="A0A9X5CBL3"/>
<dbReference type="GO" id="GO:0003677">
    <property type="term" value="F:DNA binding"/>
    <property type="evidence" value="ECO:0007669"/>
    <property type="project" value="InterPro"/>
</dbReference>
<dbReference type="RefSeq" id="WP_004070550.1">
    <property type="nucleotide sequence ID" value="NZ_VIRB01000038.1"/>
</dbReference>
<dbReference type="SMART" id="SM00530">
    <property type="entry name" value="HTH_XRE"/>
    <property type="match status" value="1"/>
</dbReference>
<dbReference type="Proteomes" id="UP000474104">
    <property type="component" value="Unassembled WGS sequence"/>
</dbReference>
<evidence type="ECO:0000313" key="2">
    <source>
        <dbReference type="EMBL" id="NDO68241.1"/>
    </source>
</evidence>
<comment type="caution">
    <text evidence="2">The sequence shown here is derived from an EMBL/GenBank/DDBJ whole genome shotgun (WGS) entry which is preliminary data.</text>
</comment>
<dbReference type="Gene3D" id="1.10.260.40">
    <property type="entry name" value="lambda repressor-like DNA-binding domains"/>
    <property type="match status" value="1"/>
</dbReference>
<feature type="domain" description="HTH cro/C1-type" evidence="1">
    <location>
        <begin position="11"/>
        <end position="66"/>
    </location>
</feature>
<name>A0A9X5CBL3_9FIRM</name>
<dbReference type="InterPro" id="IPR010982">
    <property type="entry name" value="Lambda_DNA-bd_dom_sf"/>
</dbReference>
<dbReference type="OrthoDB" id="9805856at2"/>
<dbReference type="CDD" id="cd00093">
    <property type="entry name" value="HTH_XRE"/>
    <property type="match status" value="1"/>
</dbReference>
<accession>A0A9X5CBL3</accession>
<evidence type="ECO:0000313" key="3">
    <source>
        <dbReference type="Proteomes" id="UP000474104"/>
    </source>
</evidence>
<proteinExistence type="predicted"/>
<sequence length="269" mass="31111">MKTQLSIQERLKDLRVEKGMTLEQLSQQTKIPASTLGSYESDDYKEIPHRNIIELAKFYEVSTDYLLGMTENRQLDNIALSNLHLSDAALTLLKDRKINTLLLSELITHEQFRKLMLDLEIYVDGLADVQIKSLNFVVDTSRKALMKRHNPDEYNLQLNTLKAQHLELNEYFSHVIDDDMHAIIKDIKNAHKGDIDSAPPKTITEHWEEILEKAENFAGTSKQKLAYIFTQFLKIKPTEKNIDDMADMLGQSEILEPDAKKRRNSTKRK</sequence>
<organism evidence="2 3">
    <name type="scientific">Schaedlerella arabinosiphila</name>
    <dbReference type="NCBI Taxonomy" id="2044587"/>
    <lineage>
        <taxon>Bacteria</taxon>
        <taxon>Bacillati</taxon>
        <taxon>Bacillota</taxon>
        <taxon>Clostridia</taxon>
        <taxon>Lachnospirales</taxon>
        <taxon>Lachnospiraceae</taxon>
        <taxon>Schaedlerella</taxon>
    </lineage>
</organism>
<dbReference type="SUPFAM" id="SSF47413">
    <property type="entry name" value="lambda repressor-like DNA-binding domains"/>
    <property type="match status" value="1"/>
</dbReference>
<dbReference type="EMBL" id="VIRB01000038">
    <property type="protein sequence ID" value="NDO68241.1"/>
    <property type="molecule type" value="Genomic_DNA"/>
</dbReference>
<dbReference type="PROSITE" id="PS50943">
    <property type="entry name" value="HTH_CROC1"/>
    <property type="match status" value="1"/>
</dbReference>
<gene>
    <name evidence="2" type="ORF">FMM80_05775</name>
</gene>
<dbReference type="InterPro" id="IPR001387">
    <property type="entry name" value="Cro/C1-type_HTH"/>
</dbReference>
<protein>
    <submittedName>
        <fullName evidence="2">Helix-turn-helix transcriptional regulator</fullName>
    </submittedName>
</protein>